<feature type="region of interest" description="Disordered" evidence="1">
    <location>
        <begin position="1"/>
        <end position="77"/>
    </location>
</feature>
<gene>
    <name evidence="2" type="ORF">BCF44_119111</name>
</gene>
<proteinExistence type="predicted"/>
<dbReference type="Proteomes" id="UP000256269">
    <property type="component" value="Unassembled WGS sequence"/>
</dbReference>
<evidence type="ECO:0000256" key="1">
    <source>
        <dbReference type="SAM" id="MobiDB-lite"/>
    </source>
</evidence>
<sequence>MGERGFRHLRPDRDERDDLVGKEVGEMTNAESAKAATEARDELKAEPTAKTTHGDPLARYLGAVAYKEKQEKKTDHK</sequence>
<organism evidence="2 3">
    <name type="scientific">Kutzneria buriramensis</name>
    <dbReference type="NCBI Taxonomy" id="1045776"/>
    <lineage>
        <taxon>Bacteria</taxon>
        <taxon>Bacillati</taxon>
        <taxon>Actinomycetota</taxon>
        <taxon>Actinomycetes</taxon>
        <taxon>Pseudonocardiales</taxon>
        <taxon>Pseudonocardiaceae</taxon>
        <taxon>Kutzneria</taxon>
    </lineage>
</organism>
<comment type="caution">
    <text evidence="2">The sequence shown here is derived from an EMBL/GenBank/DDBJ whole genome shotgun (WGS) entry which is preliminary data.</text>
</comment>
<keyword evidence="3" id="KW-1185">Reference proteome</keyword>
<name>A0A3E0GYK2_9PSEU</name>
<reference evidence="2 3" key="1">
    <citation type="submission" date="2018-08" db="EMBL/GenBank/DDBJ databases">
        <title>Genomic Encyclopedia of Archaeal and Bacterial Type Strains, Phase II (KMG-II): from individual species to whole genera.</title>
        <authorList>
            <person name="Goeker M."/>
        </authorList>
    </citation>
    <scope>NUCLEOTIDE SEQUENCE [LARGE SCALE GENOMIC DNA]</scope>
    <source>
        <strain evidence="2 3">DSM 45791</strain>
    </source>
</reference>
<protein>
    <submittedName>
        <fullName evidence="2">Uncharacterized protein</fullName>
    </submittedName>
</protein>
<feature type="compositionally biased region" description="Basic and acidic residues" evidence="1">
    <location>
        <begin position="1"/>
        <end position="25"/>
    </location>
</feature>
<feature type="compositionally biased region" description="Basic and acidic residues" evidence="1">
    <location>
        <begin position="37"/>
        <end position="47"/>
    </location>
</feature>
<evidence type="ECO:0000313" key="3">
    <source>
        <dbReference type="Proteomes" id="UP000256269"/>
    </source>
</evidence>
<dbReference type="AlphaFoldDB" id="A0A3E0GYK2"/>
<accession>A0A3E0GYK2</accession>
<feature type="compositionally biased region" description="Basic and acidic residues" evidence="1">
    <location>
        <begin position="66"/>
        <end position="77"/>
    </location>
</feature>
<dbReference type="EMBL" id="QUNO01000019">
    <property type="protein sequence ID" value="REH34835.1"/>
    <property type="molecule type" value="Genomic_DNA"/>
</dbReference>
<evidence type="ECO:0000313" key="2">
    <source>
        <dbReference type="EMBL" id="REH34835.1"/>
    </source>
</evidence>